<accession>A0ACA9LQB3</accession>
<sequence length="1654" mass="186028">MGRLLSVYMFTDDTILKDLNRDSNELQSIQKFYLGASEHIKSIFFHELLPTPLMKGVAELVKGDRNAEVIALYGDHCQIVKFEEREENDYRKVIGHLSKLVKEAPGEAKRNWDKEKRHKSAKACKSATNYVQRPHIQDFLTEKLLPSDTPKVQPRCVLHGLGGSGKTQVASFWIEENKNRQNQIEADLETAIRSLGPVWSEGSWEDAVAYLSREKGWLLFFDNADGSDLRLEDYLPNSTNGAVLVTTRNRDCVSYAPDSHMRVGEMSEIEAVDLLHSVANVHPSSNDTSIAIVKELGKLALAITQAGAYIFKTRQLDRYLGIFQKHRAKLMREASLKGRNYEGSTYTAFDLSFRLLPEKSQKFMKICAFLHHSHIPQALFEQSITNGFRSNFDVEGYPPMPNTEILISSLEDTFGSEWDDDAFKELVEPIFQSSLINDGFTDQEEQIFYNVHPLVQTYIQDDLAIGEKDHYAISAGQLLVGGVRSSEYDNRWDRELLPHINNLPTSIKEVHISYAGTFARAYKSAGRWNDSLALWKYCDIECTKEFGQRNTTRMSIRSRLAIALGECGEWREVENIQREVLEVRREILGLRHPDTITAMNNLAYTLGHHRQLEEDEKIQREVLEARREILGLRHPDTITAMNNLAITLGHRGQLGEAEKIQREVLEVSREILGLRHPDTITAMNNLAHTLIHRGQLEEAEKIQREVLEVREEILGLQHPDTITAMSNLASTLGHRGQLEEAEKIQREVLEVRREILGLRHPDTIRAMNNLASTLGDRGQLEEAEKMKREVLEVRREILGLRHPDTITAMSNLASTLGDCGQLEEAEKIQREVLEVRKEILGLQHPDTITVMSNLASTLGHCGQLEEAEKMKREVLEVRREILGLRHPDTITAMNNLAYTLGDLGQLEEAEKIQREVLEAMREILGLRHPDTIMAMNNLAWILQECGKLEEAEKLEKDAMAGFTPFSDSLIECWAASQSRHDNSYGVDYWGNEEVGKISYQKSEAKPDQKTGHAYPVSNRFSLDESHGCPWSNAKPKPPLRPLHFHAHMSSTMIECTIKEATTQILESPLKTCAVTFTLASLGYLTIKSAQNMISRKRETHPYPPGPPSRSLANCNHTQITLASCQWGGERRWASGYWEAVLAPDNPTAAHYIIVSTREVHNRDRQMVYSYQPGIGTYAPPGVAGTIKQALVKTADLLVAWCLNQHEVLMVVTRRGPYTARALAGMVHWVGLLPQGNHEQGATEGSSLKRHFVKLDTVASVGLLLPKTLPFVSNDTVKTFRHAVSLDEHRKRFDVTLWNPNEEVTGGLSILQDASVKEVWFADVGGGHVKDGTSPNLANISLRWMLSEIKNHSSILFSDERLDKYGIPKDCVPRAPYQKNVHTVSRLGNDEIKSTRIGSIEVAPPGANIPKWEEADEIDCAAEVHDMLRLNPLCKLETVWLIDDDISLALMVWGDESFPETGGIGSTIATRISLIALDFLIHRPNVSLENQNIIYYIPVVVASVRVRALNPADLQTSSQPGLADILWVAECPAYTIRKHTMQQILPNIGPISLEGQILHYSTEFIDSSFPGSWNIPYANRPIYIMAVGMLPIIQQPVLVSPTTEHNKVRSKMDLKDMAPGDLVAKIFDSPFESLIISFSVASLGYLAMKGEDSLT</sequence>
<dbReference type="EMBL" id="CAJVPT010007762">
    <property type="protein sequence ID" value="CAG8544496.1"/>
    <property type="molecule type" value="Genomic_DNA"/>
</dbReference>
<evidence type="ECO:0000313" key="1">
    <source>
        <dbReference type="EMBL" id="CAG8544496.1"/>
    </source>
</evidence>
<feature type="non-terminal residue" evidence="1">
    <location>
        <position position="1654"/>
    </location>
</feature>
<comment type="caution">
    <text evidence="1">The sequence shown here is derived from an EMBL/GenBank/DDBJ whole genome shotgun (WGS) entry which is preliminary data.</text>
</comment>
<reference evidence="1" key="1">
    <citation type="submission" date="2021-06" db="EMBL/GenBank/DDBJ databases">
        <authorList>
            <person name="Kallberg Y."/>
            <person name="Tangrot J."/>
            <person name="Rosling A."/>
        </authorList>
    </citation>
    <scope>NUCLEOTIDE SEQUENCE</scope>
    <source>
        <strain evidence="1">CL356</strain>
    </source>
</reference>
<proteinExistence type="predicted"/>
<keyword evidence="2" id="KW-1185">Reference proteome</keyword>
<evidence type="ECO:0000313" key="2">
    <source>
        <dbReference type="Proteomes" id="UP000789525"/>
    </source>
</evidence>
<organism evidence="1 2">
    <name type="scientific">Acaulospora colombiana</name>
    <dbReference type="NCBI Taxonomy" id="27376"/>
    <lineage>
        <taxon>Eukaryota</taxon>
        <taxon>Fungi</taxon>
        <taxon>Fungi incertae sedis</taxon>
        <taxon>Mucoromycota</taxon>
        <taxon>Glomeromycotina</taxon>
        <taxon>Glomeromycetes</taxon>
        <taxon>Diversisporales</taxon>
        <taxon>Acaulosporaceae</taxon>
        <taxon>Acaulospora</taxon>
    </lineage>
</organism>
<dbReference type="Proteomes" id="UP000789525">
    <property type="component" value="Unassembled WGS sequence"/>
</dbReference>
<name>A0ACA9LQB3_9GLOM</name>
<gene>
    <name evidence="1" type="ORF">ACOLOM_LOCUS4599</name>
</gene>
<protein>
    <submittedName>
        <fullName evidence="1">14721_t:CDS:1</fullName>
    </submittedName>
</protein>